<protein>
    <submittedName>
        <fullName evidence="1">Uncharacterized protein</fullName>
    </submittedName>
</protein>
<dbReference type="Proteomes" id="UP001330434">
    <property type="component" value="Chromosome"/>
</dbReference>
<keyword evidence="2" id="KW-1185">Reference proteome</keyword>
<proteinExistence type="predicted"/>
<dbReference type="RefSeq" id="WP_331256362.1">
    <property type="nucleotide sequence ID" value="NZ_CP133270.1"/>
</dbReference>
<dbReference type="EMBL" id="CP133270">
    <property type="protein sequence ID" value="WVX67666.1"/>
    <property type="molecule type" value="Genomic_DNA"/>
</dbReference>
<sequence>MVGSNPRQSLIADAQTVKSSIAKIDSFRPFYNKIEPTINTDIDEILIQADALADEILSTKKCPDDLSTFNFGETLKTIENKILPCDGIC</sequence>
<evidence type="ECO:0000313" key="2">
    <source>
        <dbReference type="Proteomes" id="UP001330434"/>
    </source>
</evidence>
<reference evidence="1 2" key="1">
    <citation type="journal article" date="2024" name="Environ. Microbiol.">
        <title>Novel evolutionary insights on the interactions of the Holosporales (Alphaproteobacteria) with eukaryotic hosts from comparative genomics.</title>
        <authorList>
            <person name="Giovannini M."/>
            <person name="Petroni G."/>
            <person name="Castelli M."/>
        </authorList>
    </citation>
    <scope>NUCLEOTIDE SEQUENCE [LARGE SCALE GENOMIC DNA]</scope>
    <source>
        <strain evidence="1 2">US_Bl 15I1</strain>
    </source>
</reference>
<organism evidence="1 2">
    <name type="scientific">Candidatus Bealeia paramacronuclearis</name>
    <dbReference type="NCBI Taxonomy" id="1921001"/>
    <lineage>
        <taxon>Bacteria</taxon>
        <taxon>Pseudomonadati</taxon>
        <taxon>Pseudomonadota</taxon>
        <taxon>Alphaproteobacteria</taxon>
        <taxon>Holosporales</taxon>
        <taxon>Holosporaceae</taxon>
        <taxon>Candidatus Bealeia</taxon>
    </lineage>
</organism>
<accession>A0ABZ2C8E1</accession>
<name>A0ABZ2C8E1_9PROT</name>
<evidence type="ECO:0000313" key="1">
    <source>
        <dbReference type="EMBL" id="WVX67666.1"/>
    </source>
</evidence>
<gene>
    <name evidence="1" type="ORF">Bealeia1_01882</name>
</gene>